<feature type="non-terminal residue" evidence="1">
    <location>
        <position position="1"/>
    </location>
</feature>
<sequence length="111" mass="12552">CRTTCHWSSFFTFNNFITSAVPANRGDETRDFTLDTDRTRIAELQKRNARLHPAMRCAYALEVAGYTSPTGSENTMKLGSARRKSGAKFFQRASSYVKKKFPLSESTNSQQ</sequence>
<evidence type="ECO:0000313" key="2">
    <source>
        <dbReference type="Proteomes" id="UP000230423"/>
    </source>
</evidence>
<dbReference type="OrthoDB" id="5868050at2759"/>
<proteinExistence type="predicted"/>
<accession>A0A2G9UIT5</accession>
<name>A0A2G9UIT5_TELCI</name>
<evidence type="ECO:0000313" key="1">
    <source>
        <dbReference type="EMBL" id="PIO70096.1"/>
    </source>
</evidence>
<keyword evidence="2" id="KW-1185">Reference proteome</keyword>
<gene>
    <name evidence="1" type="ORF">TELCIR_08058</name>
</gene>
<protein>
    <submittedName>
        <fullName evidence="1">Uncharacterized protein</fullName>
    </submittedName>
</protein>
<reference evidence="1 2" key="1">
    <citation type="submission" date="2015-09" db="EMBL/GenBank/DDBJ databases">
        <title>Draft genome of the parasitic nematode Teladorsagia circumcincta isolate WARC Sus (inbred).</title>
        <authorList>
            <person name="Mitreva M."/>
        </authorList>
    </citation>
    <scope>NUCLEOTIDE SEQUENCE [LARGE SCALE GENOMIC DNA]</scope>
    <source>
        <strain evidence="1 2">S</strain>
    </source>
</reference>
<dbReference type="EMBL" id="KZ346396">
    <property type="protein sequence ID" value="PIO70096.1"/>
    <property type="molecule type" value="Genomic_DNA"/>
</dbReference>
<dbReference type="AlphaFoldDB" id="A0A2G9UIT5"/>
<organism evidence="1 2">
    <name type="scientific">Teladorsagia circumcincta</name>
    <name type="common">Brown stomach worm</name>
    <name type="synonym">Ostertagia circumcincta</name>
    <dbReference type="NCBI Taxonomy" id="45464"/>
    <lineage>
        <taxon>Eukaryota</taxon>
        <taxon>Metazoa</taxon>
        <taxon>Ecdysozoa</taxon>
        <taxon>Nematoda</taxon>
        <taxon>Chromadorea</taxon>
        <taxon>Rhabditida</taxon>
        <taxon>Rhabditina</taxon>
        <taxon>Rhabditomorpha</taxon>
        <taxon>Strongyloidea</taxon>
        <taxon>Trichostrongylidae</taxon>
        <taxon>Teladorsagia</taxon>
    </lineage>
</organism>
<dbReference type="Proteomes" id="UP000230423">
    <property type="component" value="Unassembled WGS sequence"/>
</dbReference>